<feature type="region of interest" description="Disordered" evidence="1">
    <location>
        <begin position="154"/>
        <end position="173"/>
    </location>
</feature>
<proteinExistence type="predicted"/>
<sequence>MTKILAEGIELSFDRRTGLIERFAVTDNRVEVAPLHRAPWVGTGEALPPDTAPHVAALGGDFFCAPFAGREGDSPLHGWPANSAWIIERKEGRALRAALPRQVYGAGLVKDLILRDGHPFVYQSHTFTGGNGHVPVANHANLSLPSGGIIRTSPKAHWETPKDPQESDPARGRSALKYPAKCNSPMAFPGLTGDVDLTMFPWNSRHEDFVIGIEEGGLELGWTAVSRPASGDLFLSLRNPRQLPMTMLWHSNGGRDYPPWNGRHFGCLSVEEGAASHMLGLSDESALCGPGGLSLEADGSVYVRHVIGAIRWPTGEPVADIRLSDASLLIRGEAGARRSLPIDRAFLAP</sequence>
<organism evidence="2">
    <name type="scientific">Boseongicola sp. SB0664_bin_43</name>
    <dbReference type="NCBI Taxonomy" id="2604844"/>
    <lineage>
        <taxon>Bacteria</taxon>
        <taxon>Pseudomonadati</taxon>
        <taxon>Pseudomonadota</taxon>
        <taxon>Alphaproteobacteria</taxon>
        <taxon>Rhodobacterales</taxon>
        <taxon>Paracoccaceae</taxon>
        <taxon>Boseongicola</taxon>
    </lineage>
</organism>
<accession>A0A6B0Y3D1</accession>
<evidence type="ECO:0000313" key="2">
    <source>
        <dbReference type="EMBL" id="MXY34755.1"/>
    </source>
</evidence>
<protein>
    <recommendedName>
        <fullName evidence="3">DUF4432 family protein</fullName>
    </recommendedName>
</protein>
<reference evidence="2" key="1">
    <citation type="submission" date="2019-09" db="EMBL/GenBank/DDBJ databases">
        <title>Characterisation of the sponge microbiome using genome-centric metagenomics.</title>
        <authorList>
            <person name="Engelberts J.P."/>
            <person name="Robbins S.J."/>
            <person name="De Goeij J.M."/>
            <person name="Aranda M."/>
            <person name="Bell S.C."/>
            <person name="Webster N.S."/>
        </authorList>
    </citation>
    <scope>NUCLEOTIDE SEQUENCE</scope>
    <source>
        <strain evidence="2">SB0664_bin_43</strain>
    </source>
</reference>
<feature type="compositionally biased region" description="Basic and acidic residues" evidence="1">
    <location>
        <begin position="156"/>
        <end position="171"/>
    </location>
</feature>
<gene>
    <name evidence="2" type="ORF">F4Y60_11845</name>
</gene>
<name>A0A6B0Y3D1_9RHOB</name>
<evidence type="ECO:0000256" key="1">
    <source>
        <dbReference type="SAM" id="MobiDB-lite"/>
    </source>
</evidence>
<dbReference type="EMBL" id="VXRY01000483">
    <property type="protein sequence ID" value="MXY34755.1"/>
    <property type="molecule type" value="Genomic_DNA"/>
</dbReference>
<dbReference type="AlphaFoldDB" id="A0A6B0Y3D1"/>
<comment type="caution">
    <text evidence="2">The sequence shown here is derived from an EMBL/GenBank/DDBJ whole genome shotgun (WGS) entry which is preliminary data.</text>
</comment>
<evidence type="ECO:0008006" key="3">
    <source>
        <dbReference type="Google" id="ProtNLM"/>
    </source>
</evidence>